<proteinExistence type="predicted"/>
<keyword evidence="9" id="KW-0067">ATP-binding</keyword>
<dbReference type="Pfam" id="PF07714">
    <property type="entry name" value="PK_Tyr_Ser-Thr"/>
    <property type="match status" value="1"/>
</dbReference>
<dbReference type="GO" id="GO:0004672">
    <property type="term" value="F:protein kinase activity"/>
    <property type="evidence" value="ECO:0000318"/>
    <property type="project" value="GO_Central"/>
</dbReference>
<dbReference type="GO" id="GO:0005886">
    <property type="term" value="C:plasma membrane"/>
    <property type="evidence" value="ECO:0000318"/>
    <property type="project" value="GO_Central"/>
</dbReference>
<dbReference type="InterPro" id="IPR045272">
    <property type="entry name" value="ANXUR1/2-like"/>
</dbReference>
<evidence type="ECO:0000259" key="13">
    <source>
        <dbReference type="PROSITE" id="PS50011"/>
    </source>
</evidence>
<dbReference type="GO" id="GO:0004714">
    <property type="term" value="F:transmembrane receptor protein tyrosine kinase activity"/>
    <property type="evidence" value="ECO:0007669"/>
    <property type="project" value="InterPro"/>
</dbReference>
<dbReference type="Gramene" id="mRNA:HanXRQr2_Chr08g0321801">
    <property type="protein sequence ID" value="CDS:HanXRQr2_Chr08g0321801.1"/>
    <property type="gene ID" value="HanXRQr2_Chr08g0321801"/>
</dbReference>
<evidence type="ECO:0000256" key="10">
    <source>
        <dbReference type="ARBA" id="ARBA00022989"/>
    </source>
</evidence>
<dbReference type="PROSITE" id="PS50011">
    <property type="entry name" value="PROTEIN_KINASE_DOM"/>
    <property type="match status" value="1"/>
</dbReference>
<sequence length="313" mass="35450">MSSVEEVKHLHIPLQELSDATNGFSDQNIIARGGFGKVYRGVSVKHGHMAIKMLDPQLGQGVHEFKTEIALLSVYKHENIVSLLGFCDEEGQKILVYNYESNGSLDKHLSSTDLTWIQRLQICLDAANGLQYLHHDVEPQSRILHRDVKSSNILLDENWKAKISDFGLSRIGPANIESTFLISNPCGTYGYIDPEYTTTGYLTQKSDVYSFGVVLFEVLCGRLARVMAYKDERQFLTNLITIHWKNNTLDEIIYSDLQRQINKASLVTFSRIAYQCLKSGNERPTMKKVVEQLQKALDNQIVSCCIKAFNNQL</sequence>
<dbReference type="GO" id="GO:0030246">
    <property type="term" value="F:carbohydrate binding"/>
    <property type="evidence" value="ECO:0007669"/>
    <property type="project" value="UniProtKB-KW"/>
</dbReference>
<evidence type="ECO:0000256" key="1">
    <source>
        <dbReference type="ARBA" id="ARBA00004162"/>
    </source>
</evidence>
<keyword evidence="6" id="KW-0732">Signal</keyword>
<keyword evidence="8 15" id="KW-0418">Kinase</keyword>
<evidence type="ECO:0000256" key="11">
    <source>
        <dbReference type="ARBA" id="ARBA00023136"/>
    </source>
</evidence>
<evidence type="ECO:0000256" key="2">
    <source>
        <dbReference type="ARBA" id="ARBA00022475"/>
    </source>
</evidence>
<dbReference type="PROSITE" id="PS00108">
    <property type="entry name" value="PROTEIN_KINASE_ST"/>
    <property type="match status" value="1"/>
</dbReference>
<dbReference type="FunFam" id="1.10.510.10:FF:000468">
    <property type="entry name" value="PTI1-like tyrosine-protein kinase 3"/>
    <property type="match status" value="1"/>
</dbReference>
<protein>
    <submittedName>
        <fullName evidence="15">Putative concanavalin A-like lectin/glucanase domain, Receptor-like tyrosine-protein kinase kin-15</fullName>
    </submittedName>
</protein>
<feature type="domain" description="Protein kinase" evidence="13">
    <location>
        <begin position="24"/>
        <end position="297"/>
    </location>
</feature>
<keyword evidence="7" id="KW-0547">Nucleotide-binding</keyword>
<reference evidence="15" key="2">
    <citation type="submission" date="2017-02" db="EMBL/GenBank/DDBJ databases">
        <title>Sunflower complete genome.</title>
        <authorList>
            <person name="Langlade N."/>
            <person name="Munos S."/>
        </authorList>
    </citation>
    <scope>NUCLEOTIDE SEQUENCE [LARGE SCALE GENOMIC DNA]</scope>
    <source>
        <tissue evidence="15">Leaves</tissue>
    </source>
</reference>
<keyword evidence="15" id="KW-0675">Receptor</keyword>
<keyword evidence="16" id="KW-1185">Reference proteome</keyword>
<keyword evidence="3" id="KW-0723">Serine/threonine-protein kinase</keyword>
<keyword evidence="12" id="KW-1015">Disulfide bond</keyword>
<reference evidence="14 16" key="1">
    <citation type="journal article" date="2017" name="Nature">
        <title>The sunflower genome provides insights into oil metabolism, flowering and Asterid evolution.</title>
        <authorList>
            <person name="Badouin H."/>
            <person name="Gouzy J."/>
            <person name="Grassa C.J."/>
            <person name="Murat F."/>
            <person name="Staton S.E."/>
            <person name="Cottret L."/>
            <person name="Lelandais-Briere C."/>
            <person name="Owens G.L."/>
            <person name="Carrere S."/>
            <person name="Mayjonade B."/>
            <person name="Legrand L."/>
            <person name="Gill N."/>
            <person name="Kane N.C."/>
            <person name="Bowers J.E."/>
            <person name="Hubner S."/>
            <person name="Bellec A."/>
            <person name="Berard A."/>
            <person name="Berges H."/>
            <person name="Blanchet N."/>
            <person name="Boniface M.C."/>
            <person name="Brunel D."/>
            <person name="Catrice O."/>
            <person name="Chaidir N."/>
            <person name="Claudel C."/>
            <person name="Donnadieu C."/>
            <person name="Faraut T."/>
            <person name="Fievet G."/>
            <person name="Helmstetter N."/>
            <person name="King M."/>
            <person name="Knapp S.J."/>
            <person name="Lai Z."/>
            <person name="Le Paslier M.C."/>
            <person name="Lippi Y."/>
            <person name="Lorenzon L."/>
            <person name="Mandel J.R."/>
            <person name="Marage G."/>
            <person name="Marchand G."/>
            <person name="Marquand E."/>
            <person name="Bret-Mestries E."/>
            <person name="Morien E."/>
            <person name="Nambeesan S."/>
            <person name="Nguyen T."/>
            <person name="Pegot-Espagnet P."/>
            <person name="Pouilly N."/>
            <person name="Raftis F."/>
            <person name="Sallet E."/>
            <person name="Schiex T."/>
            <person name="Thomas J."/>
            <person name="Vandecasteele C."/>
            <person name="Vares D."/>
            <person name="Vear F."/>
            <person name="Vautrin S."/>
            <person name="Crespi M."/>
            <person name="Mangin B."/>
            <person name="Burke J.M."/>
            <person name="Salse J."/>
            <person name="Munos S."/>
            <person name="Vincourt P."/>
            <person name="Rieseberg L.H."/>
            <person name="Langlade N.B."/>
        </authorList>
    </citation>
    <scope>NUCLEOTIDE SEQUENCE [LARGE SCALE GENOMIC DNA]</scope>
    <source>
        <strain evidence="16">cv. SF193</strain>
        <tissue evidence="14">Leaves</tissue>
    </source>
</reference>
<keyword evidence="10" id="KW-1133">Transmembrane helix</keyword>
<evidence type="ECO:0000313" key="14">
    <source>
        <dbReference type="EMBL" id="KAF5793873.1"/>
    </source>
</evidence>
<evidence type="ECO:0000256" key="3">
    <source>
        <dbReference type="ARBA" id="ARBA00022527"/>
    </source>
</evidence>
<evidence type="ECO:0000256" key="7">
    <source>
        <dbReference type="ARBA" id="ARBA00022741"/>
    </source>
</evidence>
<keyword evidence="5" id="KW-0812">Transmembrane</keyword>
<dbReference type="SUPFAM" id="SSF56112">
    <property type="entry name" value="Protein kinase-like (PK-like)"/>
    <property type="match status" value="1"/>
</dbReference>
<gene>
    <name evidence="15" type="ORF">HannXRQ_Chr08g0211471</name>
    <name evidence="14" type="ORF">HanXRQr2_Chr08g0321801</name>
</gene>
<name>A0A251U1Y2_HELAN</name>
<dbReference type="InterPro" id="IPR001245">
    <property type="entry name" value="Ser-Thr/Tyr_kinase_cat_dom"/>
</dbReference>
<dbReference type="Gene3D" id="1.10.510.10">
    <property type="entry name" value="Transferase(Phosphotransferase) domain 1"/>
    <property type="match status" value="1"/>
</dbReference>
<evidence type="ECO:0000313" key="16">
    <source>
        <dbReference type="Proteomes" id="UP000215914"/>
    </source>
</evidence>
<evidence type="ECO:0000256" key="12">
    <source>
        <dbReference type="ARBA" id="ARBA00023157"/>
    </source>
</evidence>
<reference evidence="14" key="3">
    <citation type="submission" date="2020-06" db="EMBL/GenBank/DDBJ databases">
        <title>Helianthus annuus Genome sequencing and assembly Release 2.</title>
        <authorList>
            <person name="Gouzy J."/>
            <person name="Langlade N."/>
            <person name="Munos S."/>
        </authorList>
    </citation>
    <scope>NUCLEOTIDE SEQUENCE</scope>
    <source>
        <tissue evidence="14">Leaves</tissue>
    </source>
</reference>
<dbReference type="SMART" id="SM00220">
    <property type="entry name" value="S_TKc"/>
    <property type="match status" value="1"/>
</dbReference>
<keyword evidence="2" id="KW-1003">Cell membrane</keyword>
<evidence type="ECO:0000256" key="8">
    <source>
        <dbReference type="ARBA" id="ARBA00022777"/>
    </source>
</evidence>
<dbReference type="InterPro" id="IPR008271">
    <property type="entry name" value="Ser/Thr_kinase_AS"/>
</dbReference>
<dbReference type="AlphaFoldDB" id="A0A251U1Y2"/>
<dbReference type="InParanoid" id="A0A251U1Y2"/>
<dbReference type="PANTHER" id="PTHR27003:SF458">
    <property type="entry name" value="TOLL_INTERLEUKIN-1 RECEPTOR HOMOLOGY (TIR) DOMAIN, PROTEIN KINASE-LIKE DOMAIN PROTEIN-RELATED"/>
    <property type="match status" value="1"/>
</dbReference>
<keyword evidence="11" id="KW-0472">Membrane</keyword>
<dbReference type="FunFam" id="3.30.200.20:FF:000039">
    <property type="entry name" value="receptor-like protein kinase FERONIA"/>
    <property type="match status" value="1"/>
</dbReference>
<evidence type="ECO:0000256" key="4">
    <source>
        <dbReference type="ARBA" id="ARBA00022679"/>
    </source>
</evidence>
<dbReference type="Gene3D" id="3.30.200.20">
    <property type="entry name" value="Phosphorylase Kinase, domain 1"/>
    <property type="match status" value="1"/>
</dbReference>
<evidence type="ECO:0000313" key="15">
    <source>
        <dbReference type="EMBL" id="OTG17370.1"/>
    </source>
</evidence>
<accession>A0A251U1Y2</accession>
<dbReference type="Proteomes" id="UP000215914">
    <property type="component" value="Chromosome 8"/>
</dbReference>
<dbReference type="InterPro" id="IPR000719">
    <property type="entry name" value="Prot_kinase_dom"/>
</dbReference>
<dbReference type="PANTHER" id="PTHR27003">
    <property type="entry name" value="OS07G0166700 PROTEIN"/>
    <property type="match status" value="1"/>
</dbReference>
<dbReference type="GO" id="GO:0005524">
    <property type="term" value="F:ATP binding"/>
    <property type="evidence" value="ECO:0007669"/>
    <property type="project" value="UniProtKB-KW"/>
</dbReference>
<evidence type="ECO:0000256" key="9">
    <source>
        <dbReference type="ARBA" id="ARBA00022840"/>
    </source>
</evidence>
<comment type="subcellular location">
    <subcellularLocation>
        <location evidence="1">Cell membrane</location>
        <topology evidence="1">Single-pass membrane protein</topology>
    </subcellularLocation>
</comment>
<dbReference type="InterPro" id="IPR011009">
    <property type="entry name" value="Kinase-like_dom_sf"/>
</dbReference>
<evidence type="ECO:0000256" key="5">
    <source>
        <dbReference type="ARBA" id="ARBA00022692"/>
    </source>
</evidence>
<dbReference type="OMA" id="AYKDERQ"/>
<evidence type="ECO:0000256" key="6">
    <source>
        <dbReference type="ARBA" id="ARBA00022729"/>
    </source>
</evidence>
<dbReference type="GO" id="GO:0051707">
    <property type="term" value="P:response to other organism"/>
    <property type="evidence" value="ECO:0007669"/>
    <property type="project" value="UniProtKB-ARBA"/>
</dbReference>
<dbReference type="EMBL" id="MNCJ02000323">
    <property type="protein sequence ID" value="KAF5793873.1"/>
    <property type="molecule type" value="Genomic_DNA"/>
</dbReference>
<keyword evidence="15" id="KW-0430">Lectin</keyword>
<dbReference type="EMBL" id="CM007897">
    <property type="protein sequence ID" value="OTG17370.1"/>
    <property type="molecule type" value="Genomic_DNA"/>
</dbReference>
<dbReference type="PIRSF" id="PIRSF000654">
    <property type="entry name" value="Integrin-linked_kinase"/>
    <property type="match status" value="1"/>
</dbReference>
<keyword evidence="4 14" id="KW-0808">Transferase</keyword>
<dbReference type="GO" id="GO:0004674">
    <property type="term" value="F:protein serine/threonine kinase activity"/>
    <property type="evidence" value="ECO:0007669"/>
    <property type="project" value="UniProtKB-KW"/>
</dbReference>
<organism evidence="15 16">
    <name type="scientific">Helianthus annuus</name>
    <name type="common">Common sunflower</name>
    <dbReference type="NCBI Taxonomy" id="4232"/>
    <lineage>
        <taxon>Eukaryota</taxon>
        <taxon>Viridiplantae</taxon>
        <taxon>Streptophyta</taxon>
        <taxon>Embryophyta</taxon>
        <taxon>Tracheophyta</taxon>
        <taxon>Spermatophyta</taxon>
        <taxon>Magnoliopsida</taxon>
        <taxon>eudicotyledons</taxon>
        <taxon>Gunneridae</taxon>
        <taxon>Pentapetalae</taxon>
        <taxon>asterids</taxon>
        <taxon>campanulids</taxon>
        <taxon>Asterales</taxon>
        <taxon>Asteraceae</taxon>
        <taxon>Asteroideae</taxon>
        <taxon>Heliantheae alliance</taxon>
        <taxon>Heliantheae</taxon>
        <taxon>Helianthus</taxon>
    </lineage>
</organism>